<dbReference type="AlphaFoldDB" id="A0A1I1CMH1"/>
<dbReference type="EMBL" id="FOKG01000034">
    <property type="protein sequence ID" value="SFB63236.1"/>
    <property type="molecule type" value="Genomic_DNA"/>
</dbReference>
<sequence>MPWLLWGATLFVLLSAYGFGDVSGASSADPTRGAAQIVSGIGGSWVLG</sequence>
<evidence type="ECO:0000313" key="2">
    <source>
        <dbReference type="Proteomes" id="UP000243799"/>
    </source>
</evidence>
<gene>
    <name evidence="1" type="ORF">SAMN05216266_1344</name>
</gene>
<organism evidence="1 2">
    <name type="scientific">Amycolatopsis marina</name>
    <dbReference type="NCBI Taxonomy" id="490629"/>
    <lineage>
        <taxon>Bacteria</taxon>
        <taxon>Bacillati</taxon>
        <taxon>Actinomycetota</taxon>
        <taxon>Actinomycetes</taxon>
        <taxon>Pseudonocardiales</taxon>
        <taxon>Pseudonocardiaceae</taxon>
        <taxon>Amycolatopsis</taxon>
    </lineage>
</organism>
<evidence type="ECO:0000313" key="1">
    <source>
        <dbReference type="EMBL" id="SFB63236.1"/>
    </source>
</evidence>
<proteinExistence type="predicted"/>
<dbReference type="STRING" id="490629.SAMN05216266_1344"/>
<protein>
    <submittedName>
        <fullName evidence="1">Putative Mg2+ transporter-C (MgtC) family protein</fullName>
    </submittedName>
</protein>
<keyword evidence="2" id="KW-1185">Reference proteome</keyword>
<accession>A0A1I1CMH1</accession>
<dbReference type="Proteomes" id="UP000243799">
    <property type="component" value="Unassembled WGS sequence"/>
</dbReference>
<name>A0A1I1CMH1_9PSEU</name>
<reference evidence="2" key="1">
    <citation type="submission" date="2016-10" db="EMBL/GenBank/DDBJ databases">
        <authorList>
            <person name="Varghese N."/>
            <person name="Submissions S."/>
        </authorList>
    </citation>
    <scope>NUCLEOTIDE SEQUENCE [LARGE SCALE GENOMIC DNA]</scope>
    <source>
        <strain evidence="2">CGMCC 4.3568</strain>
    </source>
</reference>